<proteinExistence type="predicted"/>
<organism evidence="1 2">
    <name type="scientific">Pleurodeles waltl</name>
    <name type="common">Iberian ribbed newt</name>
    <dbReference type="NCBI Taxonomy" id="8319"/>
    <lineage>
        <taxon>Eukaryota</taxon>
        <taxon>Metazoa</taxon>
        <taxon>Chordata</taxon>
        <taxon>Craniata</taxon>
        <taxon>Vertebrata</taxon>
        <taxon>Euteleostomi</taxon>
        <taxon>Amphibia</taxon>
        <taxon>Batrachia</taxon>
        <taxon>Caudata</taxon>
        <taxon>Salamandroidea</taxon>
        <taxon>Salamandridae</taxon>
        <taxon>Pleurodelinae</taxon>
        <taxon>Pleurodeles</taxon>
    </lineage>
</organism>
<comment type="caution">
    <text evidence="1">The sequence shown here is derived from an EMBL/GenBank/DDBJ whole genome shotgun (WGS) entry which is preliminary data.</text>
</comment>
<dbReference type="Gene3D" id="1.10.287.3160">
    <property type="match status" value="1"/>
</dbReference>
<keyword evidence="2" id="KW-1185">Reference proteome</keyword>
<sequence length="204" mass="22657">MNLDQSGTNGEWCRKFQRPSIPKLPVIPAVHSMLQREWRDPARVSVPCFMARLYPLSQGETSVPQIFTLDPLISKFMGKPSLLSEEVNLSDPVDKKVEAALKRSQAGLSLSLCSENYGVYTSQSLVKDFQSLSSAIQDYEDFSDLLSRMEIQATFLSDISFDSLWASVMATAGSVSACLLHTSFGGSQLFVDELEEVLRKSFKS</sequence>
<reference evidence="1" key="1">
    <citation type="journal article" date="2022" name="bioRxiv">
        <title>Sequencing and chromosome-scale assembly of the giantPleurodeles waltlgenome.</title>
        <authorList>
            <person name="Brown T."/>
            <person name="Elewa A."/>
            <person name="Iarovenko S."/>
            <person name="Subramanian E."/>
            <person name="Araus A.J."/>
            <person name="Petzold A."/>
            <person name="Susuki M."/>
            <person name="Suzuki K.-i.T."/>
            <person name="Hayashi T."/>
            <person name="Toyoda A."/>
            <person name="Oliveira C."/>
            <person name="Osipova E."/>
            <person name="Leigh N.D."/>
            <person name="Simon A."/>
            <person name="Yun M.H."/>
        </authorList>
    </citation>
    <scope>NUCLEOTIDE SEQUENCE</scope>
    <source>
        <strain evidence="1">20211129_DDA</strain>
        <tissue evidence="1">Liver</tissue>
    </source>
</reference>
<evidence type="ECO:0000313" key="2">
    <source>
        <dbReference type="Proteomes" id="UP001066276"/>
    </source>
</evidence>
<accession>A0AAV7NNP9</accession>
<protein>
    <submittedName>
        <fullName evidence="1">Uncharacterized protein</fullName>
    </submittedName>
</protein>
<name>A0AAV7NNP9_PLEWA</name>
<gene>
    <name evidence="1" type="ORF">NDU88_005754</name>
</gene>
<dbReference type="AlphaFoldDB" id="A0AAV7NNP9"/>
<dbReference type="EMBL" id="JANPWB010000012">
    <property type="protein sequence ID" value="KAJ1117556.1"/>
    <property type="molecule type" value="Genomic_DNA"/>
</dbReference>
<dbReference type="Proteomes" id="UP001066276">
    <property type="component" value="Chromosome 8"/>
</dbReference>
<evidence type="ECO:0000313" key="1">
    <source>
        <dbReference type="EMBL" id="KAJ1117556.1"/>
    </source>
</evidence>